<reference evidence="1" key="1">
    <citation type="journal article" date="2019" name="Environ. Microbiol.">
        <title>Fungal ecological strategies reflected in gene transcription - a case study of two litter decomposers.</title>
        <authorList>
            <person name="Barbi F."/>
            <person name="Kohler A."/>
            <person name="Barry K."/>
            <person name="Baskaran P."/>
            <person name="Daum C."/>
            <person name="Fauchery L."/>
            <person name="Ihrmark K."/>
            <person name="Kuo A."/>
            <person name="LaButti K."/>
            <person name="Lipzen A."/>
            <person name="Morin E."/>
            <person name="Grigoriev I.V."/>
            <person name="Henrissat B."/>
            <person name="Lindahl B."/>
            <person name="Martin F."/>
        </authorList>
    </citation>
    <scope>NUCLEOTIDE SEQUENCE</scope>
    <source>
        <strain evidence="1">JB14</strain>
    </source>
</reference>
<dbReference type="EMBL" id="ML769591">
    <property type="protein sequence ID" value="KAE9392646.1"/>
    <property type="molecule type" value="Genomic_DNA"/>
</dbReference>
<dbReference type="OrthoDB" id="2363873at2759"/>
<name>A0A6A4H4E5_9AGAR</name>
<dbReference type="InterPro" id="IPR036412">
    <property type="entry name" value="HAD-like_sf"/>
</dbReference>
<protein>
    <submittedName>
        <fullName evidence="1">Uncharacterized protein</fullName>
    </submittedName>
</protein>
<sequence>MKKPDPRIYQKALELLKFEFKPEQYIMVAPLDYDLRAAAKNLSKATYIHRTTEDPREDMEQVRECDIFISGTDGSKAWGLNALADMLRARNESELLSS</sequence>
<evidence type="ECO:0000313" key="2">
    <source>
        <dbReference type="Proteomes" id="UP000799118"/>
    </source>
</evidence>
<accession>A0A6A4H4E5</accession>
<dbReference type="Gene3D" id="3.40.50.1000">
    <property type="entry name" value="HAD superfamily/HAD-like"/>
    <property type="match status" value="1"/>
</dbReference>
<organism evidence="1 2">
    <name type="scientific">Gymnopus androsaceus JB14</name>
    <dbReference type="NCBI Taxonomy" id="1447944"/>
    <lineage>
        <taxon>Eukaryota</taxon>
        <taxon>Fungi</taxon>
        <taxon>Dikarya</taxon>
        <taxon>Basidiomycota</taxon>
        <taxon>Agaricomycotina</taxon>
        <taxon>Agaricomycetes</taxon>
        <taxon>Agaricomycetidae</taxon>
        <taxon>Agaricales</taxon>
        <taxon>Marasmiineae</taxon>
        <taxon>Omphalotaceae</taxon>
        <taxon>Gymnopus</taxon>
    </lineage>
</organism>
<evidence type="ECO:0000313" key="1">
    <source>
        <dbReference type="EMBL" id="KAE9392646.1"/>
    </source>
</evidence>
<dbReference type="InterPro" id="IPR023214">
    <property type="entry name" value="HAD_sf"/>
</dbReference>
<dbReference type="Proteomes" id="UP000799118">
    <property type="component" value="Unassembled WGS sequence"/>
</dbReference>
<dbReference type="AlphaFoldDB" id="A0A6A4H4E5"/>
<keyword evidence="2" id="KW-1185">Reference proteome</keyword>
<gene>
    <name evidence="1" type="ORF">BT96DRAFT_1000193</name>
</gene>
<proteinExistence type="predicted"/>
<dbReference type="SUPFAM" id="SSF56784">
    <property type="entry name" value="HAD-like"/>
    <property type="match status" value="1"/>
</dbReference>